<dbReference type="Pfam" id="PF00583">
    <property type="entry name" value="Acetyltransf_1"/>
    <property type="match status" value="1"/>
</dbReference>
<keyword evidence="5" id="KW-1185">Reference proteome</keyword>
<evidence type="ECO:0000313" key="4">
    <source>
        <dbReference type="EMBL" id="GAA1820996.1"/>
    </source>
</evidence>
<reference evidence="5" key="1">
    <citation type="journal article" date="2019" name="Int. J. Syst. Evol. Microbiol.">
        <title>The Global Catalogue of Microorganisms (GCM) 10K type strain sequencing project: providing services to taxonomists for standard genome sequencing and annotation.</title>
        <authorList>
            <consortium name="The Broad Institute Genomics Platform"/>
            <consortium name="The Broad Institute Genome Sequencing Center for Infectious Disease"/>
            <person name="Wu L."/>
            <person name="Ma J."/>
        </authorList>
    </citation>
    <scope>NUCLEOTIDE SEQUENCE [LARGE SCALE GENOMIC DNA]</scope>
    <source>
        <strain evidence="5">JCM 13250</strain>
    </source>
</reference>
<dbReference type="Proteomes" id="UP001500218">
    <property type="component" value="Unassembled WGS sequence"/>
</dbReference>
<keyword evidence="1" id="KW-0808">Transferase</keyword>
<dbReference type="SUPFAM" id="SSF55729">
    <property type="entry name" value="Acyl-CoA N-acyltransferases (Nat)"/>
    <property type="match status" value="1"/>
</dbReference>
<evidence type="ECO:0000313" key="5">
    <source>
        <dbReference type="Proteomes" id="UP001500218"/>
    </source>
</evidence>
<dbReference type="Gene3D" id="3.40.630.30">
    <property type="match status" value="1"/>
</dbReference>
<dbReference type="CDD" id="cd04301">
    <property type="entry name" value="NAT_SF"/>
    <property type="match status" value="1"/>
</dbReference>
<dbReference type="PROSITE" id="PS51186">
    <property type="entry name" value="GNAT"/>
    <property type="match status" value="1"/>
</dbReference>
<evidence type="ECO:0000256" key="1">
    <source>
        <dbReference type="ARBA" id="ARBA00022679"/>
    </source>
</evidence>
<dbReference type="InterPro" id="IPR016181">
    <property type="entry name" value="Acyl_CoA_acyltransferase"/>
</dbReference>
<dbReference type="PANTHER" id="PTHR43877">
    <property type="entry name" value="AMINOALKYLPHOSPHONATE N-ACETYLTRANSFERASE-RELATED-RELATED"/>
    <property type="match status" value="1"/>
</dbReference>
<proteinExistence type="predicted"/>
<dbReference type="InterPro" id="IPR000182">
    <property type="entry name" value="GNAT_dom"/>
</dbReference>
<accession>A0ABP4YQE3</accession>
<protein>
    <submittedName>
        <fullName evidence="4">GNAT family N-acetyltransferase</fullName>
    </submittedName>
</protein>
<dbReference type="PANTHER" id="PTHR43877:SF2">
    <property type="entry name" value="AMINOALKYLPHOSPHONATE N-ACETYLTRANSFERASE-RELATED"/>
    <property type="match status" value="1"/>
</dbReference>
<feature type="domain" description="N-acetyltransferase" evidence="3">
    <location>
        <begin position="1"/>
        <end position="149"/>
    </location>
</feature>
<evidence type="ECO:0000259" key="3">
    <source>
        <dbReference type="PROSITE" id="PS51186"/>
    </source>
</evidence>
<gene>
    <name evidence="4" type="ORF">GCM10009682_46440</name>
</gene>
<keyword evidence="2" id="KW-0012">Acyltransferase</keyword>
<organism evidence="4 5">
    <name type="scientific">Luedemannella flava</name>
    <dbReference type="NCBI Taxonomy" id="349316"/>
    <lineage>
        <taxon>Bacteria</taxon>
        <taxon>Bacillati</taxon>
        <taxon>Actinomycetota</taxon>
        <taxon>Actinomycetes</taxon>
        <taxon>Micromonosporales</taxon>
        <taxon>Micromonosporaceae</taxon>
        <taxon>Luedemannella</taxon>
    </lineage>
</organism>
<evidence type="ECO:0000256" key="2">
    <source>
        <dbReference type="ARBA" id="ARBA00023315"/>
    </source>
</evidence>
<sequence>MSRALVAAMMADLNERYGGDGDGDQTPVEAVEFDPPEGLFLVAWRDGEPVGCGGWRTLAHFSAPGIPEDVAEIKRMYTTPAARKGGVAAEVLAALEESAREAGMHRIVLETGLPQPEAIALYEKSGYTRIDNYGYYRADPLCVCYGRDL</sequence>
<dbReference type="EMBL" id="BAAALT010000178">
    <property type="protein sequence ID" value="GAA1820996.1"/>
    <property type="molecule type" value="Genomic_DNA"/>
</dbReference>
<name>A0ABP4YQE3_9ACTN</name>
<dbReference type="InterPro" id="IPR050832">
    <property type="entry name" value="Bact_Acetyltransf"/>
</dbReference>
<comment type="caution">
    <text evidence="4">The sequence shown here is derived from an EMBL/GenBank/DDBJ whole genome shotgun (WGS) entry which is preliminary data.</text>
</comment>